<dbReference type="EMBL" id="KZ824557">
    <property type="protein sequence ID" value="RAK86877.1"/>
    <property type="molecule type" value="Genomic_DNA"/>
</dbReference>
<name>A0ACD1I9H1_9EURO</name>
<accession>A0ACD1I9H1</accession>
<sequence>MRFAFVFGAIGTLILLPLSHCQPLGPSCSQLQEVPPNDENIFRNERLDGMRNSIESSSDLIHQKEDEECDNSDKSDDLLDSTLSTDIRPLEHSVGIVGWLKLELVDKRPPKVCLLLFRSSGRPFWGIAITFSVQLSSAVTTLGYDGFDLSDTGDI</sequence>
<gene>
    <name evidence="1" type="ORF">BO79DRAFT_219381</name>
</gene>
<protein>
    <submittedName>
        <fullName evidence="1">Uncharacterized protein</fullName>
    </submittedName>
</protein>
<reference evidence="1" key="1">
    <citation type="submission" date="2018-02" db="EMBL/GenBank/DDBJ databases">
        <title>The genomes of Aspergillus section Nigri reveals drivers in fungal speciation.</title>
        <authorList>
            <consortium name="DOE Joint Genome Institute"/>
            <person name="Vesth T.C."/>
            <person name="Nybo J."/>
            <person name="Theobald S."/>
            <person name="Brandl J."/>
            <person name="Frisvad J.C."/>
            <person name="Nielsen K.F."/>
            <person name="Lyhne E.K."/>
            <person name="Kogle M.E."/>
            <person name="Kuo A."/>
            <person name="Riley R."/>
            <person name="Clum A."/>
            <person name="Nolan M."/>
            <person name="Lipzen A."/>
            <person name="Salamov A."/>
            <person name="Henrissat B."/>
            <person name="Wiebenga A."/>
            <person name="De vries R.P."/>
            <person name="Grigoriev I.V."/>
            <person name="Mortensen U.H."/>
            <person name="Andersen M.R."/>
            <person name="Baker S.E."/>
        </authorList>
    </citation>
    <scope>NUCLEOTIDE SEQUENCE</scope>
    <source>
        <strain evidence="1">CBS 115574</strain>
    </source>
</reference>
<evidence type="ECO:0000313" key="2">
    <source>
        <dbReference type="Proteomes" id="UP000249748"/>
    </source>
</evidence>
<dbReference type="Proteomes" id="UP000249748">
    <property type="component" value="Unassembled WGS sequence"/>
</dbReference>
<evidence type="ECO:0000313" key="1">
    <source>
        <dbReference type="EMBL" id="RAK86877.1"/>
    </source>
</evidence>
<proteinExistence type="predicted"/>
<organism evidence="1 2">
    <name type="scientific">Aspergillus costaricaensis CBS 115574</name>
    <dbReference type="NCBI Taxonomy" id="1448317"/>
    <lineage>
        <taxon>Eukaryota</taxon>
        <taxon>Fungi</taxon>
        <taxon>Dikarya</taxon>
        <taxon>Ascomycota</taxon>
        <taxon>Pezizomycotina</taxon>
        <taxon>Eurotiomycetes</taxon>
        <taxon>Eurotiomycetidae</taxon>
        <taxon>Eurotiales</taxon>
        <taxon>Aspergillaceae</taxon>
        <taxon>Aspergillus</taxon>
        <taxon>Aspergillus subgen. Circumdati</taxon>
    </lineage>
</organism>
<keyword evidence="2" id="KW-1185">Reference proteome</keyword>